<gene>
    <name evidence="1" type="ORF">DV515_00009827</name>
</gene>
<name>A0A3L8SAS6_CHLGU</name>
<dbReference type="AlphaFoldDB" id="A0A3L8SAS6"/>
<organism evidence="1 2">
    <name type="scientific">Chloebia gouldiae</name>
    <name type="common">Gouldian finch</name>
    <name type="synonym">Erythrura gouldiae</name>
    <dbReference type="NCBI Taxonomy" id="44316"/>
    <lineage>
        <taxon>Eukaryota</taxon>
        <taxon>Metazoa</taxon>
        <taxon>Chordata</taxon>
        <taxon>Craniata</taxon>
        <taxon>Vertebrata</taxon>
        <taxon>Euteleostomi</taxon>
        <taxon>Archelosauria</taxon>
        <taxon>Archosauria</taxon>
        <taxon>Dinosauria</taxon>
        <taxon>Saurischia</taxon>
        <taxon>Theropoda</taxon>
        <taxon>Coelurosauria</taxon>
        <taxon>Aves</taxon>
        <taxon>Neognathae</taxon>
        <taxon>Neoaves</taxon>
        <taxon>Telluraves</taxon>
        <taxon>Australaves</taxon>
        <taxon>Passeriformes</taxon>
        <taxon>Passeroidea</taxon>
        <taxon>Passeridae</taxon>
        <taxon>Chloebia</taxon>
    </lineage>
</organism>
<dbReference type="Proteomes" id="UP000276834">
    <property type="component" value="Unassembled WGS sequence"/>
</dbReference>
<evidence type="ECO:0000313" key="1">
    <source>
        <dbReference type="EMBL" id="RLV99359.1"/>
    </source>
</evidence>
<protein>
    <submittedName>
        <fullName evidence="1">Uncharacterized protein</fullName>
    </submittedName>
</protein>
<accession>A0A3L8SAS6</accession>
<proteinExistence type="predicted"/>
<comment type="caution">
    <text evidence="1">The sequence shown here is derived from an EMBL/GenBank/DDBJ whole genome shotgun (WGS) entry which is preliminary data.</text>
</comment>
<dbReference type="EMBL" id="QUSF01000033">
    <property type="protein sequence ID" value="RLV99359.1"/>
    <property type="molecule type" value="Genomic_DNA"/>
</dbReference>
<evidence type="ECO:0000313" key="2">
    <source>
        <dbReference type="Proteomes" id="UP000276834"/>
    </source>
</evidence>
<sequence>MRRRLLHSCGSAVVPPPLKMENNDARQNITDHIFKGSDLHEPERFFFFLFETFTPSNINYGKCCSHKKPGCAFRVSDSRGEIYAFDTQFDATLSLLSVL</sequence>
<keyword evidence="2" id="KW-1185">Reference proteome</keyword>
<reference evidence="1 2" key="1">
    <citation type="journal article" date="2018" name="Proc. R. Soc. B">
        <title>A non-coding region near Follistatin controls head colour polymorphism in the Gouldian finch.</title>
        <authorList>
            <person name="Toomey M.B."/>
            <person name="Marques C.I."/>
            <person name="Andrade P."/>
            <person name="Araujo P.M."/>
            <person name="Sabatino S."/>
            <person name="Gazda M.A."/>
            <person name="Afonso S."/>
            <person name="Lopes R.J."/>
            <person name="Corbo J.C."/>
            <person name="Carneiro M."/>
        </authorList>
    </citation>
    <scope>NUCLEOTIDE SEQUENCE [LARGE SCALE GENOMIC DNA]</scope>
    <source>
        <strain evidence="1">Red01</strain>
        <tissue evidence="1">Muscle</tissue>
    </source>
</reference>
<dbReference type="OrthoDB" id="10555124at2759"/>
<feature type="non-terminal residue" evidence="1">
    <location>
        <position position="99"/>
    </location>
</feature>